<proteinExistence type="predicted"/>
<sequence length="381" mass="44519">MIEPLETTKANNKKDKIAIAFLYQTLPEEKLLQIIKHKTAKAIWDALKTRHIGEERVQQARLQTLKSDFEILHMKEDETINTFTEKLTTLVNKAASLGHTIEDQTLVQKLLNVVPDRYLQIVASIEQYSNLSEMTKEEAIIDSRHMKKELSIKRGRGRGKHRFSQGKSHEKFKEERKDGESSQRNFNRNNFKKSSYDTRKLQCCQCKKIRHIKPNCPQRTKSNKQSNLVEEDLEPTLLMAILEDSDERNQVKEVEEQKVSLHEEDVAYKETNMDSLCSLDNRASNHMTGVREHFKELDEKVSGKVRFGDGSYIKIKGKCSILIEFNDEKQRIISYVYYIPILKSNLLSLGQFTEIRCKVIMKDDELRLYDMDNKIFMKVTR</sequence>
<dbReference type="Pfam" id="PF22936">
    <property type="entry name" value="Pol_BBD"/>
    <property type="match status" value="1"/>
</dbReference>
<feature type="region of interest" description="Disordered" evidence="1">
    <location>
        <begin position="149"/>
        <end position="191"/>
    </location>
</feature>
<reference evidence="3" key="1">
    <citation type="journal article" date="2019" name="Sci. Rep.">
        <title>Draft genome of Tanacetum cinerariifolium, the natural source of mosquito coil.</title>
        <authorList>
            <person name="Yamashiro T."/>
            <person name="Shiraishi A."/>
            <person name="Satake H."/>
            <person name="Nakayama K."/>
        </authorList>
    </citation>
    <scope>NUCLEOTIDE SEQUENCE</scope>
</reference>
<dbReference type="EMBL" id="BKCJ010001273">
    <property type="protein sequence ID" value="GEU40210.1"/>
    <property type="molecule type" value="Genomic_DNA"/>
</dbReference>
<dbReference type="AlphaFoldDB" id="A0A6L2JU24"/>
<comment type="caution">
    <text evidence="3">The sequence shown here is derived from an EMBL/GenBank/DDBJ whole genome shotgun (WGS) entry which is preliminary data.</text>
</comment>
<feature type="compositionally biased region" description="Basic residues" evidence="1">
    <location>
        <begin position="153"/>
        <end position="164"/>
    </location>
</feature>
<name>A0A6L2JU24_TANCI</name>
<accession>A0A6L2JU24</accession>
<evidence type="ECO:0000256" key="1">
    <source>
        <dbReference type="SAM" id="MobiDB-lite"/>
    </source>
</evidence>
<feature type="domain" description="Retrovirus-related Pol polyprotein from transposon TNT 1-94-like beta-barrel" evidence="2">
    <location>
        <begin position="279"/>
        <end position="354"/>
    </location>
</feature>
<feature type="compositionally biased region" description="Polar residues" evidence="1">
    <location>
        <begin position="182"/>
        <end position="191"/>
    </location>
</feature>
<gene>
    <name evidence="3" type="ORF">Tci_012188</name>
</gene>
<dbReference type="Pfam" id="PF14223">
    <property type="entry name" value="Retrotran_gag_2"/>
    <property type="match status" value="1"/>
</dbReference>
<dbReference type="PANTHER" id="PTHR35317">
    <property type="entry name" value="OS04G0629600 PROTEIN"/>
    <property type="match status" value="1"/>
</dbReference>
<evidence type="ECO:0000259" key="2">
    <source>
        <dbReference type="Pfam" id="PF22936"/>
    </source>
</evidence>
<protein>
    <submittedName>
        <fullName evidence="3">Zinc finger, CCHC-type</fullName>
    </submittedName>
</protein>
<evidence type="ECO:0000313" key="3">
    <source>
        <dbReference type="EMBL" id="GEU40210.1"/>
    </source>
</evidence>
<dbReference type="InterPro" id="IPR054722">
    <property type="entry name" value="PolX-like_BBD"/>
</dbReference>
<dbReference type="PANTHER" id="PTHR35317:SF38">
    <property type="entry name" value="RNA-DIRECTED DNA POLYMERASE"/>
    <property type="match status" value="1"/>
</dbReference>
<organism evidence="3">
    <name type="scientific">Tanacetum cinerariifolium</name>
    <name type="common">Dalmatian daisy</name>
    <name type="synonym">Chrysanthemum cinerariifolium</name>
    <dbReference type="NCBI Taxonomy" id="118510"/>
    <lineage>
        <taxon>Eukaryota</taxon>
        <taxon>Viridiplantae</taxon>
        <taxon>Streptophyta</taxon>
        <taxon>Embryophyta</taxon>
        <taxon>Tracheophyta</taxon>
        <taxon>Spermatophyta</taxon>
        <taxon>Magnoliopsida</taxon>
        <taxon>eudicotyledons</taxon>
        <taxon>Gunneridae</taxon>
        <taxon>Pentapetalae</taxon>
        <taxon>asterids</taxon>
        <taxon>campanulids</taxon>
        <taxon>Asterales</taxon>
        <taxon>Asteraceae</taxon>
        <taxon>Asteroideae</taxon>
        <taxon>Anthemideae</taxon>
        <taxon>Anthemidinae</taxon>
        <taxon>Tanacetum</taxon>
    </lineage>
</organism>
<feature type="compositionally biased region" description="Basic and acidic residues" evidence="1">
    <location>
        <begin position="167"/>
        <end position="181"/>
    </location>
</feature>